<feature type="compositionally biased region" description="Basic and acidic residues" evidence="4">
    <location>
        <begin position="250"/>
        <end position="265"/>
    </location>
</feature>
<dbReference type="Gene3D" id="3.90.110.10">
    <property type="entry name" value="Lactate dehydrogenase/glycoside hydrolase, family 4, C-terminal"/>
    <property type="match status" value="1"/>
</dbReference>
<dbReference type="PANTHER" id="PTHR43128:SF33">
    <property type="entry name" value="UBIQUITIN-CONJUGATING ENZYME E2 VARIANT 3"/>
    <property type="match status" value="1"/>
</dbReference>
<dbReference type="SUPFAM" id="SSF56327">
    <property type="entry name" value="LDH C-terminal domain-like"/>
    <property type="match status" value="1"/>
</dbReference>
<dbReference type="Proteomes" id="UP001166674">
    <property type="component" value="Unassembled WGS sequence"/>
</dbReference>
<dbReference type="Pfam" id="PF22878">
    <property type="entry name" value="SPT2_N"/>
    <property type="match status" value="1"/>
</dbReference>
<proteinExistence type="inferred from homology"/>
<dbReference type="AlphaFoldDB" id="A0AA41N499"/>
<dbReference type="InterPro" id="IPR001557">
    <property type="entry name" value="L-lactate/malate_DH"/>
</dbReference>
<dbReference type="PANTHER" id="PTHR43128">
    <property type="entry name" value="L-2-HYDROXYCARBOXYLATE DEHYDROGENASE (NAD(P)(+))"/>
    <property type="match status" value="1"/>
</dbReference>
<name>A0AA41N499_SCICA</name>
<feature type="compositionally biased region" description="Low complexity" evidence="4">
    <location>
        <begin position="393"/>
        <end position="405"/>
    </location>
</feature>
<dbReference type="SMART" id="SM00784">
    <property type="entry name" value="SPT2"/>
    <property type="match status" value="1"/>
</dbReference>
<comment type="similarity">
    <text evidence="1">Belongs to the SPT2 family.</text>
</comment>
<reference evidence="6" key="1">
    <citation type="submission" date="2020-03" db="EMBL/GenBank/DDBJ databases">
        <title>Studies in the Genomics of Life Span.</title>
        <authorList>
            <person name="Glass D."/>
        </authorList>
    </citation>
    <scope>NUCLEOTIDE SEQUENCE</scope>
    <source>
        <strain evidence="6">SUZIE</strain>
        <tissue evidence="6">Muscle</tissue>
    </source>
</reference>
<dbReference type="InterPro" id="IPR015955">
    <property type="entry name" value="Lactate_DH/Glyco_Ohase_4_C"/>
</dbReference>
<keyword evidence="2 3" id="KW-0175">Coiled coil</keyword>
<dbReference type="Gene3D" id="3.10.110.10">
    <property type="entry name" value="Ubiquitin Conjugating Enzyme"/>
    <property type="match status" value="1"/>
</dbReference>
<evidence type="ECO:0000256" key="2">
    <source>
        <dbReference type="ARBA" id="ARBA00023054"/>
    </source>
</evidence>
<feature type="compositionally biased region" description="Polar residues" evidence="4">
    <location>
        <begin position="537"/>
        <end position="547"/>
    </location>
</feature>
<keyword evidence="7" id="KW-1185">Reference proteome</keyword>
<dbReference type="Pfam" id="PF05743">
    <property type="entry name" value="UEV"/>
    <property type="match status" value="1"/>
</dbReference>
<dbReference type="CDD" id="cd11685">
    <property type="entry name" value="UEV_TSG101-like"/>
    <property type="match status" value="1"/>
</dbReference>
<evidence type="ECO:0000256" key="1">
    <source>
        <dbReference type="ARBA" id="ARBA00006461"/>
    </source>
</evidence>
<dbReference type="GO" id="GO:0031982">
    <property type="term" value="C:vesicle"/>
    <property type="evidence" value="ECO:0007669"/>
    <property type="project" value="UniProtKB-ARBA"/>
</dbReference>
<dbReference type="InterPro" id="IPR036291">
    <property type="entry name" value="NAD(P)-bd_dom_sf"/>
</dbReference>
<dbReference type="GO" id="GO:0015031">
    <property type="term" value="P:protein transport"/>
    <property type="evidence" value="ECO:0007669"/>
    <property type="project" value="InterPro"/>
</dbReference>
<feature type="region of interest" description="Disordered" evidence="4">
    <location>
        <begin position="173"/>
        <end position="524"/>
    </location>
</feature>
<feature type="coiled-coil region" evidence="3">
    <location>
        <begin position="641"/>
        <end position="675"/>
    </location>
</feature>
<dbReference type="InterPro" id="IPR013256">
    <property type="entry name" value="Chromatin_SPT2"/>
</dbReference>
<feature type="compositionally biased region" description="Polar residues" evidence="4">
    <location>
        <begin position="406"/>
        <end position="435"/>
    </location>
</feature>
<dbReference type="Pfam" id="PF00056">
    <property type="entry name" value="Ldh_1_N"/>
    <property type="match status" value="1"/>
</dbReference>
<comment type="caution">
    <text evidence="6">The sequence shown here is derived from an EMBL/GenBank/DDBJ whole genome shotgun (WGS) entry which is preliminary data.</text>
</comment>
<feature type="compositionally biased region" description="Acidic residues" evidence="4">
    <location>
        <begin position="580"/>
        <end position="590"/>
    </location>
</feature>
<protein>
    <submittedName>
        <fullName evidence="6">Protein SPT2-like protein</fullName>
    </submittedName>
</protein>
<dbReference type="GO" id="GO:0005737">
    <property type="term" value="C:cytoplasm"/>
    <property type="evidence" value="ECO:0007669"/>
    <property type="project" value="UniProtKB-ARBA"/>
</dbReference>
<evidence type="ECO:0000259" key="5">
    <source>
        <dbReference type="PROSITE" id="PS51322"/>
    </source>
</evidence>
<evidence type="ECO:0000313" key="6">
    <source>
        <dbReference type="EMBL" id="MBZ3883149.1"/>
    </source>
</evidence>
<dbReference type="SUPFAM" id="SSF51735">
    <property type="entry name" value="NAD(P)-binding Rossmann-fold domains"/>
    <property type="match status" value="1"/>
</dbReference>
<dbReference type="FunFam" id="3.10.110.10:FF:000040">
    <property type="entry name" value="tumor susceptibility gene 101 protein"/>
    <property type="match status" value="1"/>
</dbReference>
<feature type="region of interest" description="Disordered" evidence="4">
    <location>
        <begin position="1"/>
        <end position="28"/>
    </location>
</feature>
<gene>
    <name evidence="6" type="ORF">SUZIE_171530</name>
</gene>
<evidence type="ECO:0000256" key="4">
    <source>
        <dbReference type="SAM" id="MobiDB-lite"/>
    </source>
</evidence>
<feature type="compositionally biased region" description="Low complexity" evidence="4">
    <location>
        <begin position="441"/>
        <end position="451"/>
    </location>
</feature>
<dbReference type="GO" id="GO:0006089">
    <property type="term" value="P:lactate metabolic process"/>
    <property type="evidence" value="ECO:0007669"/>
    <property type="project" value="TreeGrafter"/>
</dbReference>
<feature type="region of interest" description="Disordered" evidence="4">
    <location>
        <begin position="69"/>
        <end position="156"/>
    </location>
</feature>
<feature type="region of interest" description="Disordered" evidence="4">
    <location>
        <begin position="537"/>
        <end position="590"/>
    </location>
</feature>
<dbReference type="Pfam" id="PF08243">
    <property type="entry name" value="SPT2"/>
    <property type="match status" value="1"/>
</dbReference>
<dbReference type="InterPro" id="IPR008883">
    <property type="entry name" value="UEV_N"/>
</dbReference>
<feature type="domain" description="UEV" evidence="5">
    <location>
        <begin position="738"/>
        <end position="881"/>
    </location>
</feature>
<dbReference type="InterPro" id="IPR016135">
    <property type="entry name" value="UBQ-conjugating_enzyme/RWD"/>
</dbReference>
<evidence type="ECO:0000256" key="3">
    <source>
        <dbReference type="SAM" id="Coils"/>
    </source>
</evidence>
<dbReference type="InterPro" id="IPR054552">
    <property type="entry name" value="SPT2_N"/>
</dbReference>
<feature type="compositionally biased region" description="Basic and acidic residues" evidence="4">
    <location>
        <begin position="173"/>
        <end position="199"/>
    </location>
</feature>
<dbReference type="Gene3D" id="3.40.50.720">
    <property type="entry name" value="NAD(P)-binding Rossmann-like Domain"/>
    <property type="match status" value="1"/>
</dbReference>
<accession>A0AA41N499</accession>
<evidence type="ECO:0000313" key="7">
    <source>
        <dbReference type="Proteomes" id="UP001166674"/>
    </source>
</evidence>
<dbReference type="EMBL" id="JAATJV010385499">
    <property type="protein sequence ID" value="MBZ3883149.1"/>
    <property type="molecule type" value="Genomic_DNA"/>
</dbReference>
<sequence length="1206" mass="132747">MEKPEVSMSQKRYSLAVGPPKKDPKVKGVQSAAVQAFLRRKEEELRQKALEEKRRKEELVKKRIELKHDKKARAMAKRTKDNFHGYNGIPVEEKSKKRQAVESHTSQAIEQEYGMEEEDEFLEYNQAESEQEYEEEQVPPKVESKPKVPLKSAPPPMNFTDLLRLAEKKQFEPVEIKVVKKSEERPMTAEELREREFLERKHRKKKPETDAKLPPTVSKKAPYQKESVGTKLSKGSGDRHPSSKGMPFPHTEKKSRPSIAHEKHLSVSSSKSMPGERTKAGSGYSSQPSLREGHDRPVFNGAGKPHSSTYSPSVPKTSASGTQKSATEYKAKKFPPSHPSHSKPGPVVTPHNKAKSLGARQPGSNSNSAPGRPSPGTARPTLSSGPVPRRQNGSSSSGPDRSVSGTKKTVSDSNPSGRTITGTNGPGRPTSTSSGPGRPISVSGSSGRPMGSSGGPGRPINSPHDLRRPVSGSGPPGRSVSGLGRSISGSVPAGRTISSSGPGRPGSGLGPGQTVSSPCPPLKPKCTVVSETISSKNIISRTSNGQINGMKHPPLSGYRSAQGPQRLPFPTGYKRHRVAEEEDDDDEYDSEMDDFIEDEGEPQEEISKHIREIFGYDRKKYKDESDYALRYMESSWKEQQKEEAKSLRLGMQEDLEEMRREEEEMKRRKAKKMKRRCASAESQLSLRRHAAGISSGKGRASDCWAGLVLRGFRLGAVAEEGSGAGVLPPCSGLWPEMEFDCESVKRLLGKYKFRDLTVEELKNVNMFFPHFRYSMDTYVFKDSSQKDLLNFTGTIPVMYQGNTYNIPIRFWILDSHPFTPPICFLKPTANMGISVGKHVDAQGRIYLPYLQNWSHPKSVIVGLIKEMIAKFQEELPLYSLSASDEARQVEMLAYIAKITEGISDINSKSWTNHETKAVNKITVVGNGELGIACILAISAKGIADRLVLLDLSEGTKGGTMDLDIFNLPNVEISKDLSASAHSKVVIFTVNSLGSSESYVDVVQSNVDMFRALVPALGHYSQHGVLLVASQPVEIMTCVTWKLSTFPANRVIGIGCNLDSQRLQYIITNILKVQTSGKEVWVIGEQGEDKVPMWSGQEVMSHSSQVQLSNRAMELLRVKGQRSWSVGLSIADLVDSIVNNKKKVHSVSVLAKGYYDINSEVFLSLPCILGTNGVTEIIKTTVKEDTVTEKLQSSASSIQGLQEQLKF</sequence>
<organism evidence="6 7">
    <name type="scientific">Sciurus carolinensis</name>
    <name type="common">Eastern gray squirrel</name>
    <dbReference type="NCBI Taxonomy" id="30640"/>
    <lineage>
        <taxon>Eukaryota</taxon>
        <taxon>Metazoa</taxon>
        <taxon>Chordata</taxon>
        <taxon>Craniata</taxon>
        <taxon>Vertebrata</taxon>
        <taxon>Euteleostomi</taxon>
        <taxon>Mammalia</taxon>
        <taxon>Eutheria</taxon>
        <taxon>Euarchontoglires</taxon>
        <taxon>Glires</taxon>
        <taxon>Rodentia</taxon>
        <taxon>Sciuromorpha</taxon>
        <taxon>Sciuridae</taxon>
        <taxon>Sciurinae</taxon>
        <taxon>Sciurini</taxon>
        <taxon>Sciurus</taxon>
    </lineage>
</organism>
<dbReference type="InterPro" id="IPR001236">
    <property type="entry name" value="Lactate/malate_DH_N"/>
</dbReference>
<dbReference type="GO" id="GO:0006355">
    <property type="term" value="P:regulation of DNA-templated transcription"/>
    <property type="evidence" value="ECO:0007669"/>
    <property type="project" value="UniProtKB-ARBA"/>
</dbReference>
<feature type="compositionally biased region" description="Low complexity" evidence="4">
    <location>
        <begin position="469"/>
        <end position="486"/>
    </location>
</feature>
<dbReference type="SUPFAM" id="SSF54495">
    <property type="entry name" value="UBC-like"/>
    <property type="match status" value="1"/>
</dbReference>
<dbReference type="PRINTS" id="PR00086">
    <property type="entry name" value="LLDHDRGNASE"/>
</dbReference>
<feature type="compositionally biased region" description="Acidic residues" evidence="4">
    <location>
        <begin position="113"/>
        <end position="122"/>
    </location>
</feature>
<feature type="compositionally biased region" description="Polar residues" evidence="4">
    <location>
        <begin position="306"/>
        <end position="326"/>
    </location>
</feature>
<dbReference type="CDD" id="cd05293">
    <property type="entry name" value="LDH_1"/>
    <property type="match status" value="1"/>
</dbReference>
<dbReference type="GO" id="GO:0004459">
    <property type="term" value="F:L-lactate dehydrogenase (NAD+) activity"/>
    <property type="evidence" value="ECO:0007669"/>
    <property type="project" value="TreeGrafter"/>
</dbReference>
<feature type="compositionally biased region" description="Basic and acidic residues" evidence="4">
    <location>
        <begin position="91"/>
        <end position="101"/>
    </location>
</feature>
<dbReference type="GO" id="GO:0005634">
    <property type="term" value="C:nucleus"/>
    <property type="evidence" value="ECO:0007669"/>
    <property type="project" value="UniProtKB-ARBA"/>
</dbReference>
<dbReference type="Pfam" id="PF02866">
    <property type="entry name" value="Ldh_1_C"/>
    <property type="match status" value="1"/>
</dbReference>
<dbReference type="PROSITE" id="PS51322">
    <property type="entry name" value="UEV"/>
    <property type="match status" value="1"/>
</dbReference>
<dbReference type="InterPro" id="IPR022383">
    <property type="entry name" value="Lactate/malate_DH_C"/>
</dbReference>
<feature type="coiled-coil region" evidence="3">
    <location>
        <begin position="38"/>
        <end position="67"/>
    </location>
</feature>